<dbReference type="Gene3D" id="2.60.40.150">
    <property type="entry name" value="C2 domain"/>
    <property type="match status" value="1"/>
</dbReference>
<comment type="catalytic activity">
    <reaction evidence="12">
        <text>a 1,2-diacyl-sn-glycero-3-phospho-(1D-myo-inositol) + H2O = 1D-myo-inositol 1-phosphate + a 1,2-diacyl-sn-glycerol + H(+)</text>
        <dbReference type="Rhea" id="RHEA:43484"/>
        <dbReference type="ChEBI" id="CHEBI:15377"/>
        <dbReference type="ChEBI" id="CHEBI:15378"/>
        <dbReference type="ChEBI" id="CHEBI:17815"/>
        <dbReference type="ChEBI" id="CHEBI:57880"/>
        <dbReference type="ChEBI" id="CHEBI:58433"/>
    </reaction>
    <physiologicalReaction direction="left-to-right" evidence="12">
        <dbReference type="Rhea" id="RHEA:43485"/>
    </physiologicalReaction>
</comment>
<dbReference type="InterPro" id="IPR042531">
    <property type="entry name" value="PLC-beta_C_sf"/>
</dbReference>
<evidence type="ECO:0000256" key="8">
    <source>
        <dbReference type="ARBA" id="ARBA00023098"/>
    </source>
</evidence>
<evidence type="ECO:0000256" key="3">
    <source>
        <dbReference type="ARBA" id="ARBA00022553"/>
    </source>
</evidence>
<feature type="compositionally biased region" description="Polar residues" evidence="18">
    <location>
        <begin position="985"/>
        <end position="998"/>
    </location>
</feature>
<dbReference type="Pfam" id="PF22631">
    <property type="entry name" value="PLCB1-4-like_EFh"/>
    <property type="match status" value="1"/>
</dbReference>
<evidence type="ECO:0000256" key="12">
    <source>
        <dbReference type="ARBA" id="ARBA00023726"/>
    </source>
</evidence>
<dbReference type="InterPro" id="IPR017946">
    <property type="entry name" value="PLC-like_Pdiesterase_TIM-brl"/>
</dbReference>
<dbReference type="GO" id="GO:0005886">
    <property type="term" value="C:plasma membrane"/>
    <property type="evidence" value="ECO:0007669"/>
    <property type="project" value="UniProtKB-SubCell"/>
</dbReference>
<feature type="active site" evidence="15">
    <location>
        <position position="328"/>
    </location>
</feature>
<dbReference type="CDD" id="cd16211">
    <property type="entry name" value="EFh_PI-PLCbeta4"/>
    <property type="match status" value="1"/>
</dbReference>
<feature type="binding site" evidence="16">
    <location>
        <position position="329"/>
    </location>
    <ligand>
        <name>Ca(2+)</name>
        <dbReference type="ChEBI" id="CHEBI:29108"/>
    </ligand>
</feature>
<evidence type="ECO:0000313" key="21">
    <source>
        <dbReference type="EMBL" id="KAK1888855.1"/>
    </source>
</evidence>
<dbReference type="InterPro" id="IPR000008">
    <property type="entry name" value="C2_dom"/>
</dbReference>
<dbReference type="InterPro" id="IPR011992">
    <property type="entry name" value="EF-hand-dom_pair"/>
</dbReference>
<dbReference type="Gene3D" id="3.20.20.190">
    <property type="entry name" value="Phosphatidylinositol (PI) phosphodiesterase"/>
    <property type="match status" value="1"/>
</dbReference>
<dbReference type="SUPFAM" id="SSF47473">
    <property type="entry name" value="EF-hand"/>
    <property type="match status" value="1"/>
</dbReference>
<feature type="region of interest" description="Disordered" evidence="18">
    <location>
        <begin position="828"/>
        <end position="854"/>
    </location>
</feature>
<dbReference type="InterPro" id="IPR001711">
    <property type="entry name" value="PLipase_C_Pinositol-sp_Y"/>
</dbReference>
<dbReference type="GO" id="GO:0016042">
    <property type="term" value="P:lipid catabolic process"/>
    <property type="evidence" value="ECO:0007669"/>
    <property type="project" value="UniProtKB-KW"/>
</dbReference>
<dbReference type="CDD" id="cd13361">
    <property type="entry name" value="PH_PLC_beta"/>
    <property type="match status" value="1"/>
</dbReference>
<dbReference type="EMBL" id="JASDAP010000017">
    <property type="protein sequence ID" value="KAK1888855.1"/>
    <property type="molecule type" value="Genomic_DNA"/>
</dbReference>
<dbReference type="SMART" id="SM00149">
    <property type="entry name" value="PLCYc"/>
    <property type="match status" value="1"/>
</dbReference>
<dbReference type="PROSITE" id="PS50008">
    <property type="entry name" value="PIPLC_Y_DOMAIN"/>
    <property type="match status" value="1"/>
</dbReference>
<dbReference type="Gene3D" id="1.10.238.10">
    <property type="entry name" value="EF-hand"/>
    <property type="match status" value="1"/>
</dbReference>
<sequence length="1079" mass="123521">MTKSYIFNWQKHLPEFMQEGASFDRFDEDPYVFEPNCQMTVDEFGFFICWKSEGKEGQVLECSLINSIRVGGVPKEPKILASFEALGKTESDLEGCIICICSGTDLVNLNFVFMVAESPDTARKWIEGLRSVIHNFKANNVCPMTCLKKHWMRMCFLTNVNGKIPVRGITRTFASGKTEKGIFQALKDLGLPSGKNDEIEPSDFTFDIFYALTQKICPRTDIEELFKKINGKETDYLTVDQLVSFLNENQRDPRLNEILFPFYDPKRAMQIVEKYERDDELKKKGQMSSDGFCRYLMSDENAPVFLDRLQLYQEMDQPLAHYFISSSHNTYLTGRQFGGKSSVEMYRQVLLSGCRCVELDCWDGKGEDQEPIITHGKAMCTDILFKDVIQAIKETAFVTSDYPVILSFENHCSKPQQYKMAKYCDDTFGEFLLKQPLENYPIESGRPLPSPGELKRKILIKNKRLKPEVEQKQLEAFKKHMEAGETNTPAIIMGEENEEETENGEKEVELNSEAPSRLSEATTEKEANSVSQSNAVSSKKENTLSNSTKKVPDDEVTEMSEATEATDATDISEASDQDNNKKVAEEAEDSEEALIAQYTYVGATTNIHPWLSAMVNYAQPVKFQSFDVAEERNIHHNMSSFNESVGLGYLKTNAIEFVNYNKRQMSRIYPKGGRVDSNLAMQLNQGKYEYNGSCGYLLKPDFMRRSDRMFDPFSETPVDGVIAATCSVQVFSGQFLSDKKIGTYVEVDMYGLPTDTIRKEFRTRMVMNNGLNPLYNEEPFVFRKVILPDLAVLRIAVYDDNNKLIGQRILPLDGLQAGYRHISLRNEGNKPLRCPPSSAKSSSRHTCPTALEDQSTMQKAHCTQVDKMVSQNEKEKTSLEKLLEKAIKKRGENSCQELKKETEDKIQTLTADHKVKVKDITAQHTKEWSELISSHSSEEQVMKDGHVTQQCEHLKKLLTTVQEQQTVQLKLIHERQSKEMRANQAKMSMENSKAISQDKSIKNKAERERRVRELNSSNTKKFLDERKRLAMKLQKEMEQLQKNQREQLEKLEKFNEQAKDMQQMVKLEEEMDRRPATVV</sequence>
<dbReference type="PROSITE" id="PS50004">
    <property type="entry name" value="C2"/>
    <property type="match status" value="1"/>
</dbReference>
<evidence type="ECO:0000256" key="13">
    <source>
        <dbReference type="ARBA" id="ARBA00055176"/>
    </source>
</evidence>
<dbReference type="Pfam" id="PF17787">
    <property type="entry name" value="PH_14"/>
    <property type="match status" value="1"/>
</dbReference>
<dbReference type="Pfam" id="PF00168">
    <property type="entry name" value="C2"/>
    <property type="match status" value="1"/>
</dbReference>
<evidence type="ECO:0000259" key="20">
    <source>
        <dbReference type="PROSITE" id="PS50008"/>
    </source>
</evidence>
<dbReference type="SUPFAM" id="SSF50729">
    <property type="entry name" value="PH domain-like"/>
    <property type="match status" value="1"/>
</dbReference>
<keyword evidence="9" id="KW-0472">Membrane</keyword>
<dbReference type="GO" id="GO:0046488">
    <property type="term" value="P:phosphatidylinositol metabolic process"/>
    <property type="evidence" value="ECO:0007669"/>
    <property type="project" value="TreeGrafter"/>
</dbReference>
<feature type="region of interest" description="Disordered" evidence="18">
    <location>
        <begin position="985"/>
        <end position="1014"/>
    </location>
</feature>
<dbReference type="InterPro" id="IPR053945">
    <property type="entry name" value="PLCB1-4-like_EFh"/>
</dbReference>
<dbReference type="SUPFAM" id="SSF69989">
    <property type="entry name" value="C-terminal domain of PLC-beta"/>
    <property type="match status" value="1"/>
</dbReference>
<dbReference type="Gene3D" id="2.30.29.240">
    <property type="match status" value="1"/>
</dbReference>
<evidence type="ECO:0000256" key="18">
    <source>
        <dbReference type="SAM" id="MobiDB-lite"/>
    </source>
</evidence>
<keyword evidence="17" id="KW-0175">Coiled coil</keyword>
<dbReference type="Proteomes" id="UP001228049">
    <property type="component" value="Unassembled WGS sequence"/>
</dbReference>
<dbReference type="FunFam" id="2.30.29.240:FF:000001">
    <property type="entry name" value="1-phosphatidylinositol 4,5-bisphosphate phosphodiesterase"/>
    <property type="match status" value="1"/>
</dbReference>
<keyword evidence="6 14" id="KW-0442">Lipid degradation</keyword>
<comment type="function">
    <text evidence="13">Activated phosphatidylinositol-specific phospholipase C enzymes catalyze the production of the second messenger molecules diacylglycerol (DAG) and inositol 1,4,5-trisphosphate (IP3) involved in G-protein coupled receptor signaling pathways. PLCB4 is a direct effector of the endothelin receptor signaling pathway that plays an essential role in lower jaw and middle ear structures development.</text>
</comment>
<dbReference type="FunFam" id="2.60.40.150:FF:000008">
    <property type="entry name" value="1-phosphatidylinositol 4,5-bisphosphate phosphodiesterase"/>
    <property type="match status" value="1"/>
</dbReference>
<evidence type="ECO:0000256" key="15">
    <source>
        <dbReference type="PIRSR" id="PIRSR000956-1"/>
    </source>
</evidence>
<dbReference type="PROSITE" id="PS50007">
    <property type="entry name" value="PIPLC_X_DOMAIN"/>
    <property type="match status" value="1"/>
</dbReference>
<evidence type="ECO:0000256" key="1">
    <source>
        <dbReference type="ARBA" id="ARBA00004236"/>
    </source>
</evidence>
<dbReference type="SUPFAM" id="SSF49562">
    <property type="entry name" value="C2 domain (Calcium/lipid-binding domain, CaLB)"/>
    <property type="match status" value="1"/>
</dbReference>
<dbReference type="EC" id="3.1.4.11" evidence="14"/>
<comment type="caution">
    <text evidence="21">The sequence shown here is derived from an EMBL/GenBank/DDBJ whole genome shotgun (WGS) entry which is preliminary data.</text>
</comment>
<dbReference type="FunFam" id="3.20.20.190:FF:000084">
    <property type="match status" value="1"/>
</dbReference>
<dbReference type="GO" id="GO:0004435">
    <property type="term" value="F:phosphatidylinositol-4,5-bisphosphate phospholipase C activity"/>
    <property type="evidence" value="ECO:0007669"/>
    <property type="project" value="UniProtKB-UniRule"/>
</dbReference>
<comment type="subcellular location">
    <subcellularLocation>
        <location evidence="1">Cell membrane</location>
    </subcellularLocation>
</comment>
<dbReference type="InterPro" id="IPR035892">
    <property type="entry name" value="C2_domain_sf"/>
</dbReference>
<evidence type="ECO:0000256" key="7">
    <source>
        <dbReference type="ARBA" id="ARBA00022990"/>
    </source>
</evidence>
<keyword evidence="16" id="KW-0479">Metal-binding</keyword>
<feature type="domain" description="C2" evidence="19">
    <location>
        <begin position="705"/>
        <end position="832"/>
    </location>
</feature>
<keyword evidence="2" id="KW-1003">Cell membrane</keyword>
<dbReference type="InterPro" id="IPR016280">
    <property type="entry name" value="PLC-beta"/>
</dbReference>
<reference evidence="21" key="1">
    <citation type="submission" date="2023-04" db="EMBL/GenBank/DDBJ databases">
        <title>Chromosome-level genome of Chaenocephalus aceratus.</title>
        <authorList>
            <person name="Park H."/>
        </authorList>
    </citation>
    <scope>NUCLEOTIDE SEQUENCE</scope>
    <source>
        <strain evidence="21">DE</strain>
        <tissue evidence="21">Muscle</tissue>
    </source>
</reference>
<accession>A0AAD9BRW4</accession>
<dbReference type="CDD" id="cd08591">
    <property type="entry name" value="PI-PLCc_beta"/>
    <property type="match status" value="1"/>
</dbReference>
<keyword evidence="4 14" id="KW-0378">Hydrolase</keyword>
<dbReference type="Pfam" id="PF00387">
    <property type="entry name" value="PI-PLC-Y"/>
    <property type="match status" value="1"/>
</dbReference>
<evidence type="ECO:0000256" key="10">
    <source>
        <dbReference type="ARBA" id="ARBA00023224"/>
    </source>
</evidence>
<protein>
    <recommendedName>
        <fullName evidence="14">1-phosphatidylinositol 4,5-bisphosphate phosphodiesterase</fullName>
        <ecNumber evidence="14">3.1.4.11</ecNumber>
    </recommendedName>
</protein>
<feature type="active site" evidence="15">
    <location>
        <position position="375"/>
    </location>
</feature>
<dbReference type="GO" id="GO:0051209">
    <property type="term" value="P:release of sequestered calcium ion into cytosol"/>
    <property type="evidence" value="ECO:0007669"/>
    <property type="project" value="TreeGrafter"/>
</dbReference>
<feature type="domain" description="PI-PLC Y-box" evidence="20">
    <location>
        <begin position="611"/>
        <end position="704"/>
    </location>
</feature>
<feature type="binding site" evidence="16">
    <location>
        <position position="409"/>
    </location>
    <ligand>
        <name>Ca(2+)</name>
        <dbReference type="ChEBI" id="CHEBI:29108"/>
    </ligand>
</feature>
<gene>
    <name evidence="21" type="ORF">KUDE01_013533</name>
</gene>
<feature type="compositionally biased region" description="Low complexity" evidence="18">
    <location>
        <begin position="528"/>
        <end position="537"/>
    </location>
</feature>
<comment type="cofactor">
    <cofactor evidence="16">
        <name>Ca(2+)</name>
        <dbReference type="ChEBI" id="CHEBI:29108"/>
    </cofactor>
    <text evidence="16">Binds 1 Ca(2+) ion per subunit.</text>
</comment>
<evidence type="ECO:0000256" key="5">
    <source>
        <dbReference type="ARBA" id="ARBA00022837"/>
    </source>
</evidence>
<evidence type="ECO:0000256" key="6">
    <source>
        <dbReference type="ARBA" id="ARBA00022963"/>
    </source>
</evidence>
<dbReference type="InterPro" id="IPR037862">
    <property type="entry name" value="PLC-beta_PH"/>
</dbReference>
<evidence type="ECO:0000259" key="19">
    <source>
        <dbReference type="PROSITE" id="PS50004"/>
    </source>
</evidence>
<comment type="catalytic activity">
    <reaction evidence="11">
        <text>a 1,2-diacyl-sn-glycero-3-phospho-(1D-myo-inositol-4,5-bisphosphate) + H2O = 1D-myo-inositol 1,4,5-trisphosphate + a 1,2-diacyl-sn-glycerol + H(+)</text>
        <dbReference type="Rhea" id="RHEA:33179"/>
        <dbReference type="ChEBI" id="CHEBI:15377"/>
        <dbReference type="ChEBI" id="CHEBI:15378"/>
        <dbReference type="ChEBI" id="CHEBI:17815"/>
        <dbReference type="ChEBI" id="CHEBI:58456"/>
        <dbReference type="ChEBI" id="CHEBI:203600"/>
        <dbReference type="EC" id="3.1.4.11"/>
    </reaction>
    <physiologicalReaction direction="left-to-right" evidence="11">
        <dbReference type="Rhea" id="RHEA:33180"/>
    </physiologicalReaction>
</comment>
<feature type="compositionally biased region" description="Polar residues" evidence="18">
    <location>
        <begin position="838"/>
        <end position="854"/>
    </location>
</feature>
<feature type="compositionally biased region" description="Basic and acidic residues" evidence="18">
    <location>
        <begin position="999"/>
        <end position="1013"/>
    </location>
</feature>
<dbReference type="CDD" id="cd00275">
    <property type="entry name" value="C2_PLC_like"/>
    <property type="match status" value="1"/>
</dbReference>
<evidence type="ECO:0000256" key="2">
    <source>
        <dbReference type="ARBA" id="ARBA00022475"/>
    </source>
</evidence>
<proteinExistence type="predicted"/>
<evidence type="ECO:0000256" key="11">
    <source>
        <dbReference type="ARBA" id="ARBA00023674"/>
    </source>
</evidence>
<feature type="binding site" evidence="16">
    <location>
        <position position="358"/>
    </location>
    <ligand>
        <name>Ca(2+)</name>
        <dbReference type="ChEBI" id="CHEBI:29108"/>
    </ligand>
</feature>
<dbReference type="Gene3D" id="1.20.1230.10">
    <property type="entry name" value="Phospholipase C beta, distal C-terminal domain"/>
    <property type="match status" value="1"/>
</dbReference>
<dbReference type="PANTHER" id="PTHR10336">
    <property type="entry name" value="PHOSPHOINOSITIDE-SPECIFIC PHOSPHOLIPASE C FAMILY PROTEIN"/>
    <property type="match status" value="1"/>
</dbReference>
<evidence type="ECO:0000256" key="4">
    <source>
        <dbReference type="ARBA" id="ARBA00022801"/>
    </source>
</evidence>
<dbReference type="PRINTS" id="PR00390">
    <property type="entry name" value="PHPHLIPASEC"/>
</dbReference>
<evidence type="ECO:0000256" key="9">
    <source>
        <dbReference type="ARBA" id="ARBA00023136"/>
    </source>
</evidence>
<dbReference type="InterPro" id="IPR000909">
    <property type="entry name" value="PLipase_C_PInositol-sp_X_dom"/>
</dbReference>
<feature type="binding site" evidence="16">
    <location>
        <position position="360"/>
    </location>
    <ligand>
        <name>Ca(2+)</name>
        <dbReference type="ChEBI" id="CHEBI:29108"/>
    </ligand>
</feature>
<dbReference type="GO" id="GO:0005509">
    <property type="term" value="F:calcium ion binding"/>
    <property type="evidence" value="ECO:0007669"/>
    <property type="project" value="UniProtKB-UniRule"/>
</dbReference>
<dbReference type="GO" id="GO:0048015">
    <property type="term" value="P:phosphatidylinositol-mediated signaling"/>
    <property type="evidence" value="ECO:0007669"/>
    <property type="project" value="TreeGrafter"/>
</dbReference>
<dbReference type="FunFam" id="1.20.1230.10:FF:000002">
    <property type="entry name" value="1-phosphatidylinositol 4,5-bisphosphate phosphodiesterase"/>
    <property type="match status" value="1"/>
</dbReference>
<evidence type="ECO:0000256" key="14">
    <source>
        <dbReference type="PIRNR" id="PIRNR000956"/>
    </source>
</evidence>
<dbReference type="SMART" id="SM00239">
    <property type="entry name" value="C2"/>
    <property type="match status" value="1"/>
</dbReference>
<evidence type="ECO:0000313" key="22">
    <source>
        <dbReference type="Proteomes" id="UP001228049"/>
    </source>
</evidence>
<feature type="coiled-coil region" evidence="17">
    <location>
        <begin position="1023"/>
        <end position="1071"/>
    </location>
</feature>
<keyword evidence="8 14" id="KW-0443">Lipid metabolism</keyword>
<keyword evidence="7" id="KW-0007">Acetylation</keyword>
<keyword evidence="3" id="KW-0597">Phosphoprotein</keyword>
<evidence type="ECO:0000256" key="16">
    <source>
        <dbReference type="PIRSR" id="PIRSR000956-2"/>
    </source>
</evidence>
<feature type="region of interest" description="Disordered" evidence="18">
    <location>
        <begin position="480"/>
        <end position="590"/>
    </location>
</feature>
<evidence type="ECO:0000256" key="17">
    <source>
        <dbReference type="SAM" id="Coils"/>
    </source>
</evidence>
<keyword evidence="10 14" id="KW-0807">Transducer</keyword>
<organism evidence="21 22">
    <name type="scientific">Dissostichus eleginoides</name>
    <name type="common">Patagonian toothfish</name>
    <name type="synonym">Dissostichus amissus</name>
    <dbReference type="NCBI Taxonomy" id="100907"/>
    <lineage>
        <taxon>Eukaryota</taxon>
        <taxon>Metazoa</taxon>
        <taxon>Chordata</taxon>
        <taxon>Craniata</taxon>
        <taxon>Vertebrata</taxon>
        <taxon>Euteleostomi</taxon>
        <taxon>Actinopterygii</taxon>
        <taxon>Neopterygii</taxon>
        <taxon>Teleostei</taxon>
        <taxon>Neoteleostei</taxon>
        <taxon>Acanthomorphata</taxon>
        <taxon>Eupercaria</taxon>
        <taxon>Perciformes</taxon>
        <taxon>Notothenioidei</taxon>
        <taxon>Nototheniidae</taxon>
        <taxon>Dissostichus</taxon>
    </lineage>
</organism>
<dbReference type="InterPro" id="IPR001192">
    <property type="entry name" value="PI-PLC_fam"/>
</dbReference>
<dbReference type="Pfam" id="PF00388">
    <property type="entry name" value="PI-PLC-X"/>
    <property type="match status" value="1"/>
</dbReference>
<keyword evidence="5 16" id="KW-0106">Calcium</keyword>
<dbReference type="FunFam" id="1.10.238.10:FF:000024">
    <property type="entry name" value="1-phosphatidylinositol 4,5-bisphosphate phosphodiesterase"/>
    <property type="match status" value="1"/>
</dbReference>
<dbReference type="PIRSF" id="PIRSF000956">
    <property type="entry name" value="PLC-beta"/>
    <property type="match status" value="1"/>
</dbReference>
<name>A0AAD9BRW4_DISEL</name>
<keyword evidence="22" id="KW-1185">Reference proteome</keyword>
<dbReference type="PANTHER" id="PTHR10336:SF36">
    <property type="entry name" value="1-PHOSPHATIDYLINOSITOL 4,5-BISPHOSPHATE PHOSPHODIESTERASE BETA-4"/>
    <property type="match status" value="1"/>
</dbReference>
<dbReference type="SMART" id="SM00148">
    <property type="entry name" value="PLCXc"/>
    <property type="match status" value="1"/>
</dbReference>
<dbReference type="SUPFAM" id="SSF51695">
    <property type="entry name" value="PLC-like phosphodiesterases"/>
    <property type="match status" value="1"/>
</dbReference>
<dbReference type="AlphaFoldDB" id="A0AAD9BRW4"/>